<evidence type="ECO:0000313" key="3">
    <source>
        <dbReference type="Proteomes" id="UP000627521"/>
    </source>
</evidence>
<dbReference type="EMBL" id="JACXXH010000010">
    <property type="protein sequence ID" value="MBD3864693.1"/>
    <property type="molecule type" value="Genomic_DNA"/>
</dbReference>
<feature type="transmembrane region" description="Helical" evidence="1">
    <location>
        <begin position="53"/>
        <end position="70"/>
    </location>
</feature>
<keyword evidence="1" id="KW-1133">Transmembrane helix</keyword>
<comment type="caution">
    <text evidence="2">The sequence shown here is derived from an EMBL/GenBank/DDBJ whole genome shotgun (WGS) entry which is preliminary data.</text>
</comment>
<organism evidence="2 3">
    <name type="scientific">Olleya marilimosa</name>
    <dbReference type="NCBI Taxonomy" id="272164"/>
    <lineage>
        <taxon>Bacteria</taxon>
        <taxon>Pseudomonadati</taxon>
        <taxon>Bacteroidota</taxon>
        <taxon>Flavobacteriia</taxon>
        <taxon>Flavobacteriales</taxon>
        <taxon>Flavobacteriaceae</taxon>
    </lineage>
</organism>
<keyword evidence="3" id="KW-1185">Reference proteome</keyword>
<evidence type="ECO:0000313" key="2">
    <source>
        <dbReference type="EMBL" id="MBD3864693.1"/>
    </source>
</evidence>
<keyword evidence="1" id="KW-0812">Transmembrane</keyword>
<reference evidence="2 3" key="1">
    <citation type="submission" date="2020-09" db="EMBL/GenBank/DDBJ databases">
        <title>Bacillus nautilus sp. nov., Chryseoglobus crepusculi sp. nov, and Psychrobacter noctis sp. nov., isolated from deep-sea sponges from the equatorial Atlantic.</title>
        <authorList>
            <person name="Stennett H.L."/>
            <person name="Williams S.E."/>
        </authorList>
    </citation>
    <scope>NUCLEOTIDE SEQUENCE [LARGE SCALE GENOMIC DNA]</scope>
    <source>
        <strain evidence="2 3">28M-24</strain>
    </source>
</reference>
<sequence length="96" mass="10635">METENKSEKRTLLNGIGFNIFAIFIGVIIALIVASKTSSNIPASSNHGAIFPYFNAILFGIITIIAYLSFKNIFKNYSWIITLIGILIMIYASTKI</sequence>
<evidence type="ECO:0000256" key="1">
    <source>
        <dbReference type="SAM" id="Phobius"/>
    </source>
</evidence>
<gene>
    <name evidence="2" type="ORF">IEG06_14660</name>
</gene>
<feature type="transmembrane region" description="Helical" evidence="1">
    <location>
        <begin position="12"/>
        <end position="33"/>
    </location>
</feature>
<keyword evidence="1" id="KW-0472">Membrane</keyword>
<protein>
    <submittedName>
        <fullName evidence="2">Uncharacterized protein</fullName>
    </submittedName>
</protein>
<dbReference type="Proteomes" id="UP000627521">
    <property type="component" value="Unassembled WGS sequence"/>
</dbReference>
<feature type="transmembrane region" description="Helical" evidence="1">
    <location>
        <begin position="77"/>
        <end position="94"/>
    </location>
</feature>
<name>A0ABR8LZ44_9FLAO</name>
<accession>A0ABR8LZ44</accession>
<dbReference type="RefSeq" id="WP_191100662.1">
    <property type="nucleotide sequence ID" value="NZ_JACXXF010000011.1"/>
</dbReference>
<proteinExistence type="predicted"/>